<dbReference type="AlphaFoldDB" id="A0A1G4AYH9"/>
<dbReference type="Proteomes" id="UP000176998">
    <property type="component" value="Unassembled WGS sequence"/>
</dbReference>
<comment type="caution">
    <text evidence="1">The sequence shown here is derived from an EMBL/GenBank/DDBJ whole genome shotgun (WGS) entry which is preliminary data.</text>
</comment>
<accession>A0A1G4AYH9</accession>
<name>A0A1G4AYH9_9PEZI</name>
<organism evidence="1 2">
    <name type="scientific">Colletotrichum orchidophilum</name>
    <dbReference type="NCBI Taxonomy" id="1209926"/>
    <lineage>
        <taxon>Eukaryota</taxon>
        <taxon>Fungi</taxon>
        <taxon>Dikarya</taxon>
        <taxon>Ascomycota</taxon>
        <taxon>Pezizomycotina</taxon>
        <taxon>Sordariomycetes</taxon>
        <taxon>Hypocreomycetidae</taxon>
        <taxon>Glomerellales</taxon>
        <taxon>Glomerellaceae</taxon>
        <taxon>Colletotrichum</taxon>
    </lineage>
</organism>
<dbReference type="EMBL" id="MJBS01000105">
    <property type="protein sequence ID" value="OHE94155.1"/>
    <property type="molecule type" value="Genomic_DNA"/>
</dbReference>
<gene>
    <name evidence="1" type="ORF">CORC01_10493</name>
</gene>
<evidence type="ECO:0000313" key="1">
    <source>
        <dbReference type="EMBL" id="OHE94155.1"/>
    </source>
</evidence>
<sequence>MDIEAEFDQFVIDDFGPSVRVQVPSTAEGLARFNQAFLDPPQRAYVQHIDFHIVLPTIGEKRIKKIQSRKEALENDAVFTRAVATFLGRLAKWERRRYGPGINLKIAVESPTDRLVEEMEEDGELKNTHNHRTAPIWQVRDHFRYLRFDHSLLPPSDLGLAKLPQVPCVFEFEFDGGPGGRNFHPDAIAAISSALVSARKMEWTFRLPTRRLIDARREIRSALGNALLNTSFSSLVEFRINLDDKDPMDEAFQLETLMGDDEEADTLSLGVRRLCQVPSLRRLHLEKLWILSPAAFGSQPTLPEIHCPSLEYLYVDCSATTPDGHYLLTGDPSKALADDSGYGLEHDEEIAAFDSDDSDTSDFQPDFEWSKSSGEFPGRWFRYTPEPDAFSPLATSFVSAVDKMPSLRRMDIHFGGTTTTTRAPLDMLYFAPGEPNRGASQINGRKAFDEENASSPRWFFQGGRKFDKEWHPSQELERACRGKSGLGRVHFATN</sequence>
<dbReference type="RefSeq" id="XP_022471318.1">
    <property type="nucleotide sequence ID" value="XM_022622121.1"/>
</dbReference>
<evidence type="ECO:0008006" key="3">
    <source>
        <dbReference type="Google" id="ProtNLM"/>
    </source>
</evidence>
<dbReference type="STRING" id="1209926.A0A1G4AYH9"/>
<keyword evidence="2" id="KW-1185">Reference proteome</keyword>
<proteinExistence type="predicted"/>
<evidence type="ECO:0000313" key="2">
    <source>
        <dbReference type="Proteomes" id="UP000176998"/>
    </source>
</evidence>
<reference evidence="1 2" key="1">
    <citation type="submission" date="2016-09" db="EMBL/GenBank/DDBJ databases">
        <authorList>
            <person name="Capua I."/>
            <person name="De Benedictis P."/>
            <person name="Joannis T."/>
            <person name="Lombin L.H."/>
            <person name="Cattoli G."/>
        </authorList>
    </citation>
    <scope>NUCLEOTIDE SEQUENCE [LARGE SCALE GENOMIC DNA]</scope>
    <source>
        <strain evidence="1 2">IMI 309357</strain>
    </source>
</reference>
<protein>
    <recommendedName>
        <fullName evidence="3">F-box domain-containing protein</fullName>
    </recommendedName>
</protein>
<dbReference type="GeneID" id="34563631"/>
<dbReference type="OrthoDB" id="4823854at2759"/>